<evidence type="ECO:0000313" key="3">
    <source>
        <dbReference type="EMBL" id="AMU78460.1"/>
    </source>
</evidence>
<keyword evidence="1" id="KW-0472">Membrane</keyword>
<sequence length="113" mass="12349">MALAPLPPPGWYPDPAGHGGQRYWDGQRWTGHQAAPPLAAPGGERRFTVNYGFALLAFFSLVGTLLFGLPLLATAGDPEGDASTFGVLWLMWGGMWTLIWAAFAVQHTLRKRR</sequence>
<keyword evidence="1" id="KW-1133">Transmembrane helix</keyword>
<dbReference type="Proteomes" id="UP000225260">
    <property type="component" value="Segment"/>
</dbReference>
<evidence type="ECO:0000256" key="1">
    <source>
        <dbReference type="SAM" id="Phobius"/>
    </source>
</evidence>
<evidence type="ECO:0000313" key="4">
    <source>
        <dbReference type="Proteomes" id="UP000225260"/>
    </source>
</evidence>
<keyword evidence="4" id="KW-1185">Reference proteome</keyword>
<gene>
    <name evidence="3" type="primary">30</name>
    <name evidence="3" type="ORF">SEA_SKINNYPETE_30</name>
</gene>
<accession>A0A142UMB3</accession>
<keyword evidence="1" id="KW-0812">Transmembrane</keyword>
<feature type="transmembrane region" description="Helical" evidence="1">
    <location>
        <begin position="53"/>
        <end position="73"/>
    </location>
</feature>
<dbReference type="OrthoDB" id="16350at10239"/>
<dbReference type="KEGG" id="vg:40071296"/>
<organism evidence="3 4">
    <name type="scientific">Mycobacterium phage SkinnyPete</name>
    <dbReference type="NCBI Taxonomy" id="1821539"/>
    <lineage>
        <taxon>Viruses</taxon>
        <taxon>Duplodnaviria</taxon>
        <taxon>Heunggongvirae</taxon>
        <taxon>Uroviricota</taxon>
        <taxon>Caudoviricetes</taxon>
        <taxon>Nclasvirinae</taxon>
        <taxon>Charlievirus</taxon>
        <taxon>Charlievirus skinnypete</taxon>
    </lineage>
</organism>
<evidence type="ECO:0000259" key="2">
    <source>
        <dbReference type="Pfam" id="PF10708"/>
    </source>
</evidence>
<feature type="transmembrane region" description="Helical" evidence="1">
    <location>
        <begin position="85"/>
        <end position="105"/>
    </location>
</feature>
<name>A0A142UMB3_9CAUD</name>
<dbReference type="GeneID" id="40071296"/>
<dbReference type="EMBL" id="KU935729">
    <property type="protein sequence ID" value="AMU78460.1"/>
    <property type="molecule type" value="Genomic_DNA"/>
</dbReference>
<reference evidence="4" key="1">
    <citation type="submission" date="2016-03" db="EMBL/GenBank/DDBJ databases">
        <authorList>
            <person name="Ploux O."/>
        </authorList>
    </citation>
    <scope>NUCLEOTIDE SEQUENCE [LARGE SCALE GENOMIC DNA]</scope>
</reference>
<proteinExistence type="predicted"/>
<dbReference type="Pfam" id="PF10708">
    <property type="entry name" value="DUF2510"/>
    <property type="match status" value="1"/>
</dbReference>
<dbReference type="RefSeq" id="YP_009595721.1">
    <property type="nucleotide sequence ID" value="NC_041882.1"/>
</dbReference>
<feature type="domain" description="DUF2510" evidence="2">
    <location>
        <begin position="9"/>
        <end position="41"/>
    </location>
</feature>
<dbReference type="InterPro" id="IPR018929">
    <property type="entry name" value="DUF2510"/>
</dbReference>
<protein>
    <recommendedName>
        <fullName evidence="2">DUF2510 domain-containing protein</fullName>
    </recommendedName>
</protein>